<keyword evidence="2" id="KW-1185">Reference proteome</keyword>
<name>A0AAW0PBZ9_9GOBI</name>
<protein>
    <submittedName>
        <fullName evidence="1">Uncharacterized protein</fullName>
    </submittedName>
</protein>
<proteinExistence type="predicted"/>
<reference evidence="2" key="1">
    <citation type="submission" date="2024-04" db="EMBL/GenBank/DDBJ databases">
        <title>Salinicola lusitanus LLJ914,a marine bacterium isolated from the Okinawa Trough.</title>
        <authorList>
            <person name="Li J."/>
        </authorList>
    </citation>
    <scope>NUCLEOTIDE SEQUENCE [LARGE SCALE GENOMIC DNA]</scope>
</reference>
<evidence type="ECO:0000313" key="1">
    <source>
        <dbReference type="EMBL" id="KAK7915464.1"/>
    </source>
</evidence>
<dbReference type="EMBL" id="JBBPFD010000008">
    <property type="protein sequence ID" value="KAK7915464.1"/>
    <property type="molecule type" value="Genomic_DNA"/>
</dbReference>
<comment type="caution">
    <text evidence="1">The sequence shown here is derived from an EMBL/GenBank/DDBJ whole genome shotgun (WGS) entry which is preliminary data.</text>
</comment>
<evidence type="ECO:0000313" key="2">
    <source>
        <dbReference type="Proteomes" id="UP001460270"/>
    </source>
</evidence>
<sequence length="339" mass="37825">MTRWGTTHHRAARFNLEKIIFHILKKLKSLEVHGLCNDVAELLHTRLLAAEQCEEHKTLTWSSFSVLWNGLSASKDKDTLTPRDKLQCQLQALNFLLLLDPEIDNSSASKAPIYAQEVIWQFENSRALTKEDSIFLSEQAGHYDTAANLLDKVESNVKALPDCPYMALVLGRLAVKIHAALKTSGEFGQLLTECARALRSLSGVGDSEANAVLEACGLVVWAVESSHTKALNGTTLLAWFSFLEEHQECVAKVLKKNSLCQTENGRLQQILCFSLYQGFVFAYESMQASQLEDGAILDRVLLFCQASAAQMMKELQKLNNENMCTKAGQYSSSLKHFTH</sequence>
<organism evidence="1 2">
    <name type="scientific">Mugilogobius chulae</name>
    <name type="common">yellowstripe goby</name>
    <dbReference type="NCBI Taxonomy" id="88201"/>
    <lineage>
        <taxon>Eukaryota</taxon>
        <taxon>Metazoa</taxon>
        <taxon>Chordata</taxon>
        <taxon>Craniata</taxon>
        <taxon>Vertebrata</taxon>
        <taxon>Euteleostomi</taxon>
        <taxon>Actinopterygii</taxon>
        <taxon>Neopterygii</taxon>
        <taxon>Teleostei</taxon>
        <taxon>Neoteleostei</taxon>
        <taxon>Acanthomorphata</taxon>
        <taxon>Gobiaria</taxon>
        <taxon>Gobiiformes</taxon>
        <taxon>Gobioidei</taxon>
        <taxon>Gobiidae</taxon>
        <taxon>Gobionellinae</taxon>
        <taxon>Mugilogobius</taxon>
    </lineage>
</organism>
<accession>A0AAW0PBZ9</accession>
<dbReference type="AlphaFoldDB" id="A0AAW0PBZ9"/>
<dbReference type="Proteomes" id="UP001460270">
    <property type="component" value="Unassembled WGS sequence"/>
</dbReference>
<gene>
    <name evidence="1" type="ORF">WMY93_011225</name>
</gene>